<dbReference type="Proteomes" id="UP001183176">
    <property type="component" value="Unassembled WGS sequence"/>
</dbReference>
<sequence length="52" mass="5082">MSFSDRYVGSHRQASTVSTGRLARAGAAAVGTAAISFAALNGTADAATAHGT</sequence>
<gene>
    <name evidence="2" type="ORF">RM423_13610</name>
</gene>
<keyword evidence="3" id="KW-1185">Reference proteome</keyword>
<organism evidence="2 3">
    <name type="scientific">Jatrophihabitans lederbergiae</name>
    <dbReference type="NCBI Taxonomy" id="3075547"/>
    <lineage>
        <taxon>Bacteria</taxon>
        <taxon>Bacillati</taxon>
        <taxon>Actinomycetota</taxon>
        <taxon>Actinomycetes</taxon>
        <taxon>Jatrophihabitantales</taxon>
        <taxon>Jatrophihabitantaceae</taxon>
        <taxon>Jatrophihabitans</taxon>
    </lineage>
</organism>
<protein>
    <submittedName>
        <fullName evidence="2">Uncharacterized protein</fullName>
    </submittedName>
</protein>
<evidence type="ECO:0000313" key="3">
    <source>
        <dbReference type="Proteomes" id="UP001183176"/>
    </source>
</evidence>
<dbReference type="EMBL" id="JAVREH010000017">
    <property type="protein sequence ID" value="MDT0262429.1"/>
    <property type="molecule type" value="Genomic_DNA"/>
</dbReference>
<comment type="caution">
    <text evidence="2">The sequence shown here is derived from an EMBL/GenBank/DDBJ whole genome shotgun (WGS) entry which is preliminary data.</text>
</comment>
<accession>A0ABU2JD73</accession>
<feature type="region of interest" description="Disordered" evidence="1">
    <location>
        <begin position="1"/>
        <end position="20"/>
    </location>
</feature>
<evidence type="ECO:0000313" key="2">
    <source>
        <dbReference type="EMBL" id="MDT0262429.1"/>
    </source>
</evidence>
<dbReference type="RefSeq" id="WP_311423580.1">
    <property type="nucleotide sequence ID" value="NZ_JAVREH010000017.1"/>
</dbReference>
<proteinExistence type="predicted"/>
<name>A0ABU2JD73_9ACTN</name>
<reference evidence="3" key="1">
    <citation type="submission" date="2023-07" db="EMBL/GenBank/DDBJ databases">
        <title>30 novel species of actinomycetes from the DSMZ collection.</title>
        <authorList>
            <person name="Nouioui I."/>
        </authorList>
    </citation>
    <scope>NUCLEOTIDE SEQUENCE [LARGE SCALE GENOMIC DNA]</scope>
    <source>
        <strain evidence="3">DSM 44399</strain>
    </source>
</reference>
<evidence type="ECO:0000256" key="1">
    <source>
        <dbReference type="SAM" id="MobiDB-lite"/>
    </source>
</evidence>